<keyword evidence="4" id="KW-1003">Cell membrane</keyword>
<dbReference type="PANTHER" id="PTHR34979:SF1">
    <property type="entry name" value="INNER MEMBRANE PROTEIN YGAZ"/>
    <property type="match status" value="1"/>
</dbReference>
<evidence type="ECO:0000256" key="4">
    <source>
        <dbReference type="ARBA" id="ARBA00022475"/>
    </source>
</evidence>
<dbReference type="GO" id="GO:0005886">
    <property type="term" value="C:plasma membrane"/>
    <property type="evidence" value="ECO:0007669"/>
    <property type="project" value="UniProtKB-SubCell"/>
</dbReference>
<feature type="transmembrane region" description="Helical" evidence="8">
    <location>
        <begin position="163"/>
        <end position="181"/>
    </location>
</feature>
<evidence type="ECO:0000256" key="3">
    <source>
        <dbReference type="ARBA" id="ARBA00022448"/>
    </source>
</evidence>
<dbReference type="AlphaFoldDB" id="A0A2S0PAB4"/>
<dbReference type="KEGG" id="maer:DAI18_09775"/>
<comment type="subcellular location">
    <subcellularLocation>
        <location evidence="1">Cell membrane</location>
        <topology evidence="1">Multi-pass membrane protein</topology>
    </subcellularLocation>
</comment>
<evidence type="ECO:0000256" key="5">
    <source>
        <dbReference type="ARBA" id="ARBA00022692"/>
    </source>
</evidence>
<dbReference type="Pfam" id="PF03591">
    <property type="entry name" value="AzlC"/>
    <property type="match status" value="1"/>
</dbReference>
<reference evidence="9 10" key="1">
    <citation type="submission" date="2018-04" db="EMBL/GenBank/DDBJ databases">
        <title>Denitrifier Microvirgula.</title>
        <authorList>
            <person name="Anderson E."/>
            <person name="Jang J."/>
            <person name="Ishii S."/>
        </authorList>
    </citation>
    <scope>NUCLEOTIDE SEQUENCE [LARGE SCALE GENOMIC DNA]</scope>
    <source>
        <strain evidence="9 10">BE2.4</strain>
    </source>
</reference>
<dbReference type="STRING" id="1122240.GCA_000620105_03191"/>
<dbReference type="GO" id="GO:1903785">
    <property type="term" value="P:L-valine transmembrane transport"/>
    <property type="evidence" value="ECO:0007669"/>
    <property type="project" value="TreeGrafter"/>
</dbReference>
<keyword evidence="6 8" id="KW-1133">Transmembrane helix</keyword>
<evidence type="ECO:0000256" key="1">
    <source>
        <dbReference type="ARBA" id="ARBA00004651"/>
    </source>
</evidence>
<feature type="transmembrane region" description="Helical" evidence="8">
    <location>
        <begin position="67"/>
        <end position="85"/>
    </location>
</feature>
<gene>
    <name evidence="9" type="ORF">DAI18_09775</name>
</gene>
<dbReference type="InterPro" id="IPR011606">
    <property type="entry name" value="Brnchd-chn_aa_trnsp_permease"/>
</dbReference>
<keyword evidence="3" id="KW-0813">Transport</keyword>
<dbReference type="EMBL" id="CP028519">
    <property type="protein sequence ID" value="AVY94296.1"/>
    <property type="molecule type" value="Genomic_DNA"/>
</dbReference>
<evidence type="ECO:0000256" key="2">
    <source>
        <dbReference type="ARBA" id="ARBA00010735"/>
    </source>
</evidence>
<sequence length="229" mass="24496">MTSKRSEFLAGARTLMPLLLGVWPFGMIYGVLALESGLTAWQAQAMSALVFAGSSQIVLSQMLASQAPLAVIFVTIAIVNLRHVLYSASLAPGLRTLGPGWKALLAYLLTDEAYAVTVNRMNAARSSPHRHWFLFGAGLTLWTAWQLSTLAGLALGSEIPPEWGLDFAIPLTFIALVVPAAHDRADWTAVIIAGIAAVTLYALPFKLALIVATLLGIVGGVWMTRRAAR</sequence>
<name>A0A2S0PAB4_9NEIS</name>
<evidence type="ECO:0000256" key="7">
    <source>
        <dbReference type="ARBA" id="ARBA00023136"/>
    </source>
</evidence>
<protein>
    <submittedName>
        <fullName evidence="9">Branched-chain amino acid ABC transporter permease</fullName>
    </submittedName>
</protein>
<evidence type="ECO:0000256" key="8">
    <source>
        <dbReference type="SAM" id="Phobius"/>
    </source>
</evidence>
<accession>A0A2S0PAB4</accession>
<dbReference type="Proteomes" id="UP000244173">
    <property type="component" value="Chromosome"/>
</dbReference>
<keyword evidence="7 8" id="KW-0472">Membrane</keyword>
<dbReference type="PANTHER" id="PTHR34979">
    <property type="entry name" value="INNER MEMBRANE PROTEIN YGAZ"/>
    <property type="match status" value="1"/>
</dbReference>
<feature type="transmembrane region" description="Helical" evidence="8">
    <location>
        <begin position="187"/>
        <end position="220"/>
    </location>
</feature>
<evidence type="ECO:0000313" key="9">
    <source>
        <dbReference type="EMBL" id="AVY94296.1"/>
    </source>
</evidence>
<evidence type="ECO:0000256" key="6">
    <source>
        <dbReference type="ARBA" id="ARBA00022989"/>
    </source>
</evidence>
<dbReference type="RefSeq" id="WP_036386605.1">
    <property type="nucleotide sequence ID" value="NZ_CALFSO010000142.1"/>
</dbReference>
<comment type="similarity">
    <text evidence="2">Belongs to the AzlC family.</text>
</comment>
<organism evidence="9 10">
    <name type="scientific">Microvirgula aerodenitrificans</name>
    <dbReference type="NCBI Taxonomy" id="57480"/>
    <lineage>
        <taxon>Bacteria</taxon>
        <taxon>Pseudomonadati</taxon>
        <taxon>Pseudomonadota</taxon>
        <taxon>Betaproteobacteria</taxon>
        <taxon>Neisseriales</taxon>
        <taxon>Aquaspirillaceae</taxon>
        <taxon>Microvirgula</taxon>
    </lineage>
</organism>
<feature type="transmembrane region" description="Helical" evidence="8">
    <location>
        <begin position="132"/>
        <end position="156"/>
    </location>
</feature>
<proteinExistence type="inferred from homology"/>
<keyword evidence="5 8" id="KW-0812">Transmembrane</keyword>
<dbReference type="OrthoDB" id="3177005at2"/>
<feature type="transmembrane region" description="Helical" evidence="8">
    <location>
        <begin position="12"/>
        <end position="34"/>
    </location>
</feature>
<evidence type="ECO:0000313" key="10">
    <source>
        <dbReference type="Proteomes" id="UP000244173"/>
    </source>
</evidence>
<keyword evidence="10" id="KW-1185">Reference proteome</keyword>